<dbReference type="InterPro" id="IPR001848">
    <property type="entry name" value="Ribosomal_uS10"/>
</dbReference>
<evidence type="ECO:0000313" key="7">
    <source>
        <dbReference type="Proteomes" id="UP000763484"/>
    </source>
</evidence>
<dbReference type="InterPro" id="IPR036838">
    <property type="entry name" value="Ribosomal_uS10_dom_sf"/>
</dbReference>
<dbReference type="PRINTS" id="PR00971">
    <property type="entry name" value="RIBOSOMALS10"/>
</dbReference>
<keyword evidence="3 4" id="KW-0687">Ribonucleoprotein</keyword>
<evidence type="ECO:0000256" key="4">
    <source>
        <dbReference type="HAMAP-Rule" id="MF_00508"/>
    </source>
</evidence>
<dbReference type="HAMAP" id="MF_00508">
    <property type="entry name" value="Ribosomal_uS10"/>
    <property type="match status" value="1"/>
</dbReference>
<proteinExistence type="inferred from homology"/>
<evidence type="ECO:0000256" key="2">
    <source>
        <dbReference type="ARBA" id="ARBA00022980"/>
    </source>
</evidence>
<dbReference type="SUPFAM" id="SSF54999">
    <property type="entry name" value="Ribosomal protein S10"/>
    <property type="match status" value="1"/>
</dbReference>
<evidence type="ECO:0000259" key="5">
    <source>
        <dbReference type="SMART" id="SM01403"/>
    </source>
</evidence>
<comment type="function">
    <text evidence="4">Involved in the binding of tRNA to the ribosomes.</text>
</comment>
<evidence type="ECO:0000256" key="3">
    <source>
        <dbReference type="ARBA" id="ARBA00023274"/>
    </source>
</evidence>
<evidence type="ECO:0000256" key="1">
    <source>
        <dbReference type="ARBA" id="ARBA00007102"/>
    </source>
</evidence>
<dbReference type="NCBIfam" id="TIGR01046">
    <property type="entry name" value="uS10_euk_arch"/>
    <property type="match status" value="1"/>
</dbReference>
<reference evidence="6 7" key="1">
    <citation type="submission" date="2020-09" db="EMBL/GenBank/DDBJ databases">
        <title>Genomic characterization of a novel Parvarchaeota family in acid mine drainage sediments.</title>
        <authorList>
            <person name="Luo Z.-H."/>
        </authorList>
    </citation>
    <scope>NUCLEOTIDE SEQUENCE [LARGE SCALE GENOMIC DNA]</scope>
    <source>
        <strain evidence="6">TL1-5_bins.178</strain>
    </source>
</reference>
<feature type="domain" description="Small ribosomal subunit protein uS10" evidence="5">
    <location>
        <begin position="5"/>
        <end position="99"/>
    </location>
</feature>
<dbReference type="GO" id="GO:0003735">
    <property type="term" value="F:structural constituent of ribosome"/>
    <property type="evidence" value="ECO:0007669"/>
    <property type="project" value="UniProtKB-UniRule"/>
</dbReference>
<comment type="similarity">
    <text evidence="1 4">Belongs to the universal ribosomal protein uS10 family.</text>
</comment>
<protein>
    <recommendedName>
        <fullName evidence="4">Small ribosomal subunit protein uS10</fullName>
    </recommendedName>
</protein>
<dbReference type="Gene3D" id="3.30.70.600">
    <property type="entry name" value="Ribosomal protein S10 domain"/>
    <property type="match status" value="1"/>
</dbReference>
<comment type="subunit">
    <text evidence="4">Part of the 30S ribosomal subunit.</text>
</comment>
<dbReference type="InterPro" id="IPR005729">
    <property type="entry name" value="Ribosomal_uS10_euk/arc"/>
</dbReference>
<dbReference type="AlphaFoldDB" id="A0A8T3V195"/>
<dbReference type="InterPro" id="IPR027486">
    <property type="entry name" value="Ribosomal_uS10_dom"/>
</dbReference>
<comment type="caution">
    <text evidence="6">The sequence shown here is derived from an EMBL/GenBank/DDBJ whole genome shotgun (WGS) entry which is preliminary data.</text>
</comment>
<sequence>MQKARIKLTSTDTKQLKVVCDQIADISRKLGTSIKGPIPIPTKRIRVTTRRAPNGSGRESYETWELRLHKRVIDMQADPKALHLIMKTPIPKEVNIEMEIMGP</sequence>
<dbReference type="Proteomes" id="UP000763484">
    <property type="component" value="Unassembled WGS sequence"/>
</dbReference>
<keyword evidence="2 4" id="KW-0689">Ribosomal protein</keyword>
<dbReference type="GO" id="GO:0015935">
    <property type="term" value="C:small ribosomal subunit"/>
    <property type="evidence" value="ECO:0007669"/>
    <property type="project" value="UniProtKB-UniRule"/>
</dbReference>
<dbReference type="PANTHER" id="PTHR11700">
    <property type="entry name" value="30S RIBOSOMAL PROTEIN S10 FAMILY MEMBER"/>
    <property type="match status" value="1"/>
</dbReference>
<dbReference type="EMBL" id="JADFAQ010000028">
    <property type="protein sequence ID" value="MBE5728188.1"/>
    <property type="molecule type" value="Genomic_DNA"/>
</dbReference>
<dbReference type="Pfam" id="PF00338">
    <property type="entry name" value="Ribosomal_S10"/>
    <property type="match status" value="1"/>
</dbReference>
<organism evidence="6 7">
    <name type="scientific">Candidatus Acidifodinimicrobium mancum</name>
    <dbReference type="NCBI Taxonomy" id="2898728"/>
    <lineage>
        <taxon>Archaea</taxon>
        <taxon>Candidatus Parvarchaeota</taxon>
        <taxon>Candidatus Acidifodinimicrobiaceae</taxon>
        <taxon>Candidatus Acidifodinimicrobium</taxon>
    </lineage>
</organism>
<accession>A0A8T3V195</accession>
<gene>
    <name evidence="4" type="primary">rps10</name>
    <name evidence="6" type="ORF">IHE50_02115</name>
</gene>
<dbReference type="SMART" id="SM01403">
    <property type="entry name" value="Ribosomal_S10"/>
    <property type="match status" value="1"/>
</dbReference>
<dbReference type="GO" id="GO:0006412">
    <property type="term" value="P:translation"/>
    <property type="evidence" value="ECO:0007669"/>
    <property type="project" value="UniProtKB-UniRule"/>
</dbReference>
<dbReference type="GO" id="GO:0000049">
    <property type="term" value="F:tRNA binding"/>
    <property type="evidence" value="ECO:0007669"/>
    <property type="project" value="UniProtKB-UniRule"/>
</dbReference>
<evidence type="ECO:0000313" key="6">
    <source>
        <dbReference type="EMBL" id="MBE5728188.1"/>
    </source>
</evidence>
<name>A0A8T3V195_9ARCH</name>